<keyword evidence="9" id="KW-0238">DNA-binding</keyword>
<dbReference type="Gene3D" id="3.30.420.10">
    <property type="entry name" value="Ribonuclease H-like superfamily/Ribonuclease H"/>
    <property type="match status" value="1"/>
</dbReference>
<keyword evidence="5" id="KW-0255">Endonuclease</keyword>
<keyword evidence="8" id="KW-0460">Magnesium</keyword>
<dbReference type="PRINTS" id="PR00696">
    <property type="entry name" value="RSOLVASERUVC"/>
</dbReference>
<organism evidence="12">
    <name type="scientific">marine sediment metagenome</name>
    <dbReference type="NCBI Taxonomy" id="412755"/>
    <lineage>
        <taxon>unclassified sequences</taxon>
        <taxon>metagenomes</taxon>
        <taxon>ecological metagenomes</taxon>
    </lineage>
</organism>
<keyword evidence="2" id="KW-0963">Cytoplasm</keyword>
<dbReference type="HAMAP" id="MF_00034">
    <property type="entry name" value="RuvC"/>
    <property type="match status" value="1"/>
</dbReference>
<dbReference type="SUPFAM" id="SSF53098">
    <property type="entry name" value="Ribonuclease H-like"/>
    <property type="match status" value="1"/>
</dbReference>
<dbReference type="Pfam" id="PF02075">
    <property type="entry name" value="RuvC"/>
    <property type="match status" value="1"/>
</dbReference>
<reference evidence="12" key="1">
    <citation type="journal article" date="2015" name="Nature">
        <title>Complex archaea that bridge the gap between prokaryotes and eukaryotes.</title>
        <authorList>
            <person name="Spang A."/>
            <person name="Saw J.H."/>
            <person name="Jorgensen S.L."/>
            <person name="Zaremba-Niedzwiedzka K."/>
            <person name="Martijn J."/>
            <person name="Lind A.E."/>
            <person name="van Eijk R."/>
            <person name="Schleper C."/>
            <person name="Guy L."/>
            <person name="Ettema T.J."/>
        </authorList>
    </citation>
    <scope>NUCLEOTIDE SEQUENCE</scope>
</reference>
<dbReference type="CDD" id="cd16962">
    <property type="entry name" value="RuvC"/>
    <property type="match status" value="1"/>
</dbReference>
<evidence type="ECO:0000256" key="5">
    <source>
        <dbReference type="ARBA" id="ARBA00022759"/>
    </source>
</evidence>
<protein>
    <submittedName>
        <fullName evidence="12">Uncharacterized protein</fullName>
    </submittedName>
</protein>
<dbReference type="InterPro" id="IPR012337">
    <property type="entry name" value="RNaseH-like_sf"/>
</dbReference>
<keyword evidence="7" id="KW-0378">Hydrolase</keyword>
<dbReference type="GO" id="GO:0004520">
    <property type="term" value="F:DNA endonuclease activity"/>
    <property type="evidence" value="ECO:0007669"/>
    <property type="project" value="InterPro"/>
</dbReference>
<keyword evidence="3" id="KW-0540">Nuclease</keyword>
<dbReference type="AlphaFoldDB" id="A0A0F9GLW2"/>
<keyword evidence="6" id="KW-0227">DNA damage</keyword>
<accession>A0A0F9GLW2</accession>
<dbReference type="PANTHER" id="PTHR30194:SF3">
    <property type="entry name" value="CROSSOVER JUNCTION ENDODEOXYRIBONUCLEASE RUVC"/>
    <property type="match status" value="1"/>
</dbReference>
<dbReference type="PANTHER" id="PTHR30194">
    <property type="entry name" value="CROSSOVER JUNCTION ENDODEOXYRIBONUCLEASE RUVC"/>
    <property type="match status" value="1"/>
</dbReference>
<dbReference type="GO" id="GO:0006281">
    <property type="term" value="P:DNA repair"/>
    <property type="evidence" value="ECO:0007669"/>
    <property type="project" value="UniProtKB-KW"/>
</dbReference>
<evidence type="ECO:0000256" key="10">
    <source>
        <dbReference type="ARBA" id="ARBA00023172"/>
    </source>
</evidence>
<evidence type="ECO:0000256" key="4">
    <source>
        <dbReference type="ARBA" id="ARBA00022723"/>
    </source>
</evidence>
<dbReference type="GO" id="GO:0046872">
    <property type="term" value="F:metal ion binding"/>
    <property type="evidence" value="ECO:0007669"/>
    <property type="project" value="UniProtKB-KW"/>
</dbReference>
<dbReference type="GO" id="GO:0006310">
    <property type="term" value="P:DNA recombination"/>
    <property type="evidence" value="ECO:0007669"/>
    <property type="project" value="UniProtKB-KW"/>
</dbReference>
<name>A0A0F9GLW2_9ZZZZ</name>
<evidence type="ECO:0000256" key="3">
    <source>
        <dbReference type="ARBA" id="ARBA00022722"/>
    </source>
</evidence>
<keyword evidence="11" id="KW-0234">DNA repair</keyword>
<comment type="caution">
    <text evidence="12">The sequence shown here is derived from an EMBL/GenBank/DDBJ whole genome shotgun (WGS) entry which is preliminary data.</text>
</comment>
<evidence type="ECO:0000256" key="7">
    <source>
        <dbReference type="ARBA" id="ARBA00022801"/>
    </source>
</evidence>
<gene>
    <name evidence="12" type="ORF">LCGC14_2167830</name>
</gene>
<dbReference type="FunFam" id="3.30.420.10:FF:000002">
    <property type="entry name" value="Crossover junction endodeoxyribonuclease RuvC"/>
    <property type="match status" value="1"/>
</dbReference>
<evidence type="ECO:0000256" key="9">
    <source>
        <dbReference type="ARBA" id="ARBA00023125"/>
    </source>
</evidence>
<evidence type="ECO:0000256" key="8">
    <source>
        <dbReference type="ARBA" id="ARBA00022842"/>
    </source>
</evidence>
<keyword evidence="10" id="KW-0233">DNA recombination</keyword>
<evidence type="ECO:0000256" key="11">
    <source>
        <dbReference type="ARBA" id="ARBA00023204"/>
    </source>
</evidence>
<sequence>MIKTIGIDPGLSETGIGIVRGTGQKVDGFSFGCIHTSTEDSLSNRLNQIFSKLLQIIKQEKPDIMVVEDIFSLKKYPKSGITLGKVTGVILLAGCQVDVEVAEIPVREAKKALTGNGNASKMQLERAVRHFLNLTVPIRPNHASDAMALALIGLFRYENSHTKNA</sequence>
<evidence type="ECO:0000256" key="1">
    <source>
        <dbReference type="ARBA" id="ARBA00009518"/>
    </source>
</evidence>
<keyword evidence="4" id="KW-0479">Metal-binding</keyword>
<dbReference type="EMBL" id="LAZR01027931">
    <property type="protein sequence ID" value="KKL64157.1"/>
    <property type="molecule type" value="Genomic_DNA"/>
</dbReference>
<evidence type="ECO:0000256" key="2">
    <source>
        <dbReference type="ARBA" id="ARBA00022490"/>
    </source>
</evidence>
<evidence type="ECO:0000256" key="6">
    <source>
        <dbReference type="ARBA" id="ARBA00022763"/>
    </source>
</evidence>
<dbReference type="GO" id="GO:0003677">
    <property type="term" value="F:DNA binding"/>
    <property type="evidence" value="ECO:0007669"/>
    <property type="project" value="UniProtKB-KW"/>
</dbReference>
<dbReference type="InterPro" id="IPR036397">
    <property type="entry name" value="RNaseH_sf"/>
</dbReference>
<comment type="similarity">
    <text evidence="1">Belongs to the RuvC family.</text>
</comment>
<proteinExistence type="inferred from homology"/>
<dbReference type="GO" id="GO:0016787">
    <property type="term" value="F:hydrolase activity"/>
    <property type="evidence" value="ECO:0007669"/>
    <property type="project" value="UniProtKB-KW"/>
</dbReference>
<dbReference type="InterPro" id="IPR002176">
    <property type="entry name" value="X-over_junc_endoDNase_RuvC"/>
</dbReference>
<evidence type="ECO:0000313" key="12">
    <source>
        <dbReference type="EMBL" id="KKL64157.1"/>
    </source>
</evidence>